<organism evidence="2 3">
    <name type="scientific">Anaeromassilibacillus senegalensis</name>
    <dbReference type="NCBI Taxonomy" id="1673717"/>
    <lineage>
        <taxon>Bacteria</taxon>
        <taxon>Bacillati</taxon>
        <taxon>Bacillota</taxon>
        <taxon>Clostridia</taxon>
        <taxon>Eubacteriales</taxon>
        <taxon>Acutalibacteraceae</taxon>
        <taxon>Anaeromassilibacillus</taxon>
    </lineage>
</organism>
<dbReference type="RefSeq" id="WP_237966443.1">
    <property type="nucleotide sequence ID" value="NZ_JAKNHQ010000003.1"/>
</dbReference>
<accession>A0ABS9MGQ5</accession>
<name>A0ABS9MGQ5_9FIRM</name>
<keyword evidence="3" id="KW-1185">Reference proteome</keyword>
<comment type="caution">
    <text evidence="2">The sequence shown here is derived from an EMBL/GenBank/DDBJ whole genome shotgun (WGS) entry which is preliminary data.</text>
</comment>
<proteinExistence type="predicted"/>
<reference evidence="2 3" key="1">
    <citation type="submission" date="2022-01" db="EMBL/GenBank/DDBJ databases">
        <title>Collection of gut derived symbiotic bacterial strains cultured from healthy donors.</title>
        <authorList>
            <person name="Lin H."/>
            <person name="Kohout C."/>
            <person name="Waligurski E."/>
            <person name="Pamer E.G."/>
        </authorList>
    </citation>
    <scope>NUCLEOTIDE SEQUENCE [LARGE SCALE GENOMIC DNA]</scope>
    <source>
        <strain evidence="2 3">DFI.7.58</strain>
    </source>
</reference>
<evidence type="ECO:0000313" key="2">
    <source>
        <dbReference type="EMBL" id="MCG4609985.1"/>
    </source>
</evidence>
<sequence>MILVRFTIDNRNRLIFYGNTVGYVKDDAAVVDEMFQTDELSRYLARLNLTPQWKEGVFDRLAAGDVPGEELGQPQKGCRIWQLRKGVDVTMRFIGYEDLIKRFGELDADNYTQVFEGDLGTNDLEQIYAICRDSPPPEYQGYRMALSDVVELYDDSGSEFFYCDRVGFRPIQFNQHQEQNECHEMTM</sequence>
<feature type="domain" description="YodL-like" evidence="1">
    <location>
        <begin position="78"/>
        <end position="173"/>
    </location>
</feature>
<dbReference type="EMBL" id="JAKNHQ010000003">
    <property type="protein sequence ID" value="MCG4609985.1"/>
    <property type="molecule type" value="Genomic_DNA"/>
</dbReference>
<evidence type="ECO:0000313" key="3">
    <source>
        <dbReference type="Proteomes" id="UP001298681"/>
    </source>
</evidence>
<dbReference type="Pfam" id="PF14191">
    <property type="entry name" value="YodL"/>
    <property type="match status" value="1"/>
</dbReference>
<dbReference type="InterPro" id="IPR025923">
    <property type="entry name" value="YodL-like_dom"/>
</dbReference>
<evidence type="ECO:0000259" key="1">
    <source>
        <dbReference type="Pfam" id="PF14191"/>
    </source>
</evidence>
<dbReference type="Proteomes" id="UP001298681">
    <property type="component" value="Unassembled WGS sequence"/>
</dbReference>
<gene>
    <name evidence="2" type="ORF">L0P57_03410</name>
</gene>
<protein>
    <submittedName>
        <fullName evidence="2">YodL domain-containing protein</fullName>
    </submittedName>
</protein>